<gene>
    <name evidence="5" type="ORF">K491DRAFT_605144</name>
</gene>
<dbReference type="Pfam" id="PF00366">
    <property type="entry name" value="Ribosomal_S17"/>
    <property type="match status" value="1"/>
</dbReference>
<proteinExistence type="inferred from homology"/>
<dbReference type="GO" id="GO:1990904">
    <property type="term" value="C:ribonucleoprotein complex"/>
    <property type="evidence" value="ECO:0007669"/>
    <property type="project" value="UniProtKB-KW"/>
</dbReference>
<dbReference type="AlphaFoldDB" id="A0A6A6SX60"/>
<organism evidence="5 6">
    <name type="scientific">Lophiostoma macrostomum CBS 122681</name>
    <dbReference type="NCBI Taxonomy" id="1314788"/>
    <lineage>
        <taxon>Eukaryota</taxon>
        <taxon>Fungi</taxon>
        <taxon>Dikarya</taxon>
        <taxon>Ascomycota</taxon>
        <taxon>Pezizomycotina</taxon>
        <taxon>Dothideomycetes</taxon>
        <taxon>Pleosporomycetidae</taxon>
        <taxon>Pleosporales</taxon>
        <taxon>Lophiostomataceae</taxon>
        <taxon>Lophiostoma</taxon>
    </lineage>
</organism>
<evidence type="ECO:0000256" key="1">
    <source>
        <dbReference type="ARBA" id="ARBA00010254"/>
    </source>
</evidence>
<dbReference type="GO" id="GO:0005840">
    <property type="term" value="C:ribosome"/>
    <property type="evidence" value="ECO:0007669"/>
    <property type="project" value="UniProtKB-KW"/>
</dbReference>
<dbReference type="InterPro" id="IPR012340">
    <property type="entry name" value="NA-bd_OB-fold"/>
</dbReference>
<keyword evidence="6" id="KW-1185">Reference proteome</keyword>
<evidence type="ECO:0000313" key="5">
    <source>
        <dbReference type="EMBL" id="KAF2652286.1"/>
    </source>
</evidence>
<evidence type="ECO:0000256" key="4">
    <source>
        <dbReference type="SAM" id="MobiDB-lite"/>
    </source>
</evidence>
<dbReference type="GO" id="GO:0003735">
    <property type="term" value="F:structural constituent of ribosome"/>
    <property type="evidence" value="ECO:0007669"/>
    <property type="project" value="InterPro"/>
</dbReference>
<evidence type="ECO:0000256" key="2">
    <source>
        <dbReference type="ARBA" id="ARBA00022980"/>
    </source>
</evidence>
<dbReference type="Gene3D" id="2.40.50.140">
    <property type="entry name" value="Nucleic acid-binding proteins"/>
    <property type="match status" value="1"/>
</dbReference>
<name>A0A6A6SX60_9PLEO</name>
<dbReference type="GO" id="GO:0006412">
    <property type="term" value="P:translation"/>
    <property type="evidence" value="ECO:0007669"/>
    <property type="project" value="InterPro"/>
</dbReference>
<accession>A0A6A6SX60</accession>
<comment type="similarity">
    <text evidence="1">Belongs to the universal ribosomal protein uS17 family.</text>
</comment>
<dbReference type="EMBL" id="MU004405">
    <property type="protein sequence ID" value="KAF2652286.1"/>
    <property type="molecule type" value="Genomic_DNA"/>
</dbReference>
<keyword evidence="2" id="KW-0689">Ribosomal protein</keyword>
<keyword evidence="3" id="KW-0687">Ribonucleoprotein</keyword>
<dbReference type="OrthoDB" id="274752at2759"/>
<dbReference type="SUPFAM" id="SSF50249">
    <property type="entry name" value="Nucleic acid-binding proteins"/>
    <property type="match status" value="1"/>
</dbReference>
<feature type="compositionally biased region" description="Basic and acidic residues" evidence="4">
    <location>
        <begin position="177"/>
        <end position="198"/>
    </location>
</feature>
<feature type="region of interest" description="Disordered" evidence="4">
    <location>
        <begin position="158"/>
        <end position="205"/>
    </location>
</feature>
<sequence length="205" mass="23094">MRQNVSSSKVGVVVSAGKMSKAVKVRIAGQEWNKHIRKYFPSPRTYLVADPNSSLVEGDVVRIQSGWRTSKAIRHVVTAIVAPFGPPVEDRPPVLTEEQRMAERLKHRLAKDVRSKERGRMTSVWRLKEAHKAGHEIPDLESAMANIRLQEAEAAVKARKGRSEAHQGQVGQQLSANEKKRLERQKNRLERQAEEKAKNAKLQTA</sequence>
<dbReference type="InterPro" id="IPR000266">
    <property type="entry name" value="Ribosomal_uS17"/>
</dbReference>
<reference evidence="5" key="1">
    <citation type="journal article" date="2020" name="Stud. Mycol.">
        <title>101 Dothideomycetes genomes: a test case for predicting lifestyles and emergence of pathogens.</title>
        <authorList>
            <person name="Haridas S."/>
            <person name="Albert R."/>
            <person name="Binder M."/>
            <person name="Bloem J."/>
            <person name="Labutti K."/>
            <person name="Salamov A."/>
            <person name="Andreopoulos B."/>
            <person name="Baker S."/>
            <person name="Barry K."/>
            <person name="Bills G."/>
            <person name="Bluhm B."/>
            <person name="Cannon C."/>
            <person name="Castanera R."/>
            <person name="Culley D."/>
            <person name="Daum C."/>
            <person name="Ezra D."/>
            <person name="Gonzalez J."/>
            <person name="Henrissat B."/>
            <person name="Kuo A."/>
            <person name="Liang C."/>
            <person name="Lipzen A."/>
            <person name="Lutzoni F."/>
            <person name="Magnuson J."/>
            <person name="Mondo S."/>
            <person name="Nolan M."/>
            <person name="Ohm R."/>
            <person name="Pangilinan J."/>
            <person name="Park H.-J."/>
            <person name="Ramirez L."/>
            <person name="Alfaro M."/>
            <person name="Sun H."/>
            <person name="Tritt A."/>
            <person name="Yoshinaga Y."/>
            <person name="Zwiers L.-H."/>
            <person name="Turgeon B."/>
            <person name="Goodwin S."/>
            <person name="Spatafora J."/>
            <person name="Crous P."/>
            <person name="Grigoriev I."/>
        </authorList>
    </citation>
    <scope>NUCLEOTIDE SEQUENCE</scope>
    <source>
        <strain evidence="5">CBS 122681</strain>
    </source>
</reference>
<dbReference type="Proteomes" id="UP000799324">
    <property type="component" value="Unassembled WGS sequence"/>
</dbReference>
<protein>
    <submittedName>
        <fullName evidence="5">Nucleic acid-binding protein</fullName>
    </submittedName>
</protein>
<evidence type="ECO:0000313" key="6">
    <source>
        <dbReference type="Proteomes" id="UP000799324"/>
    </source>
</evidence>
<evidence type="ECO:0000256" key="3">
    <source>
        <dbReference type="ARBA" id="ARBA00023274"/>
    </source>
</evidence>